<feature type="transmembrane region" description="Helical" evidence="6">
    <location>
        <begin position="218"/>
        <end position="235"/>
    </location>
</feature>
<protein>
    <submittedName>
        <fullName evidence="9">Hydrogenase-4 component D</fullName>
        <ecNumber evidence="9">1.-.-.-</ecNumber>
    </submittedName>
</protein>
<dbReference type="PRINTS" id="PR01434">
    <property type="entry name" value="NADHDHGNASE5"/>
</dbReference>
<evidence type="ECO:0000313" key="10">
    <source>
        <dbReference type="Proteomes" id="UP001204798"/>
    </source>
</evidence>
<feature type="transmembrane region" description="Helical" evidence="6">
    <location>
        <begin position="125"/>
        <end position="143"/>
    </location>
</feature>
<dbReference type="Proteomes" id="UP001204798">
    <property type="component" value="Unassembled WGS sequence"/>
</dbReference>
<reference evidence="9 10" key="1">
    <citation type="submission" date="2022-08" db="EMBL/GenBank/DDBJ databases">
        <title>Bacterial and archaeal communities from various locations to study Microbial Dark Matter (Phase II).</title>
        <authorList>
            <person name="Stepanauskas R."/>
        </authorList>
    </citation>
    <scope>NUCLEOTIDE SEQUENCE [LARGE SCALE GENOMIC DNA]</scope>
    <source>
        <strain evidence="9 10">PD1</strain>
    </source>
</reference>
<dbReference type="InterPro" id="IPR050616">
    <property type="entry name" value="CPA3_Na-H_Antiporter_A"/>
</dbReference>
<dbReference type="InterPro" id="IPR001516">
    <property type="entry name" value="Proton_antipo_N"/>
</dbReference>
<dbReference type="RefSeq" id="WP_259098568.1">
    <property type="nucleotide sequence ID" value="NZ_CP130454.1"/>
</dbReference>
<feature type="transmembrane region" description="Helical" evidence="6">
    <location>
        <begin position="423"/>
        <end position="443"/>
    </location>
</feature>
<feature type="transmembrane region" description="Helical" evidence="6">
    <location>
        <begin position="313"/>
        <end position="335"/>
    </location>
</feature>
<evidence type="ECO:0000259" key="8">
    <source>
        <dbReference type="Pfam" id="PF00662"/>
    </source>
</evidence>
<sequence>MNEQVLPWFLLLILLPLVGAFICIGTKERTTDYVASLFAGLTALVGLWMVGKWGFTGVRIHLGGLPQFGRFVGKEVSMFGFLLDPLSAIMLMIVVGLGFLVTVYSVAYVSTGNKEHPVTNGRERYFFWMLLFIASMTGLVTSSNFLQLFIFWELTTICSWALIGFYETDRALWGGYKALLMTHGGGLALMVAIVVLYLNAGSFDFEALKAISPEVRGALFALIFVFIMVGSWAKAAQFPFHTWLPEAMEAPTPVSAYLHAAAMVKAGVYLAARLILEGGALPYWVGLLTTVMALITMFFAVSAFFFQDDLKRLLALSTIAHLSYILLGCGIYIMFKSPEAYQGALLHIAAHAAGKGLLFLTVGALTYFSGTRRISELSGVASKQPLIALSFFVGVFTVTGVPPLAAFWSKLFLIIGALQNGAFGYFLAFAMLLESLIAFGWFLHVGQRVFFGTPSPQVEAIEGSRRSIDISLSVLIAACILMPLIALPLASAALGR</sequence>
<feature type="domain" description="NADH-Ubiquinone oxidoreductase (complex I) chain 5 N-terminal" evidence="8">
    <location>
        <begin position="78"/>
        <end position="110"/>
    </location>
</feature>
<gene>
    <name evidence="9" type="ORF">M2350_002644</name>
</gene>
<dbReference type="PANTHER" id="PTHR43373">
    <property type="entry name" value="NA(+)/H(+) ANTIPORTER SUBUNIT"/>
    <property type="match status" value="1"/>
</dbReference>
<proteinExistence type="predicted"/>
<dbReference type="GO" id="GO:0016491">
    <property type="term" value="F:oxidoreductase activity"/>
    <property type="evidence" value="ECO:0007669"/>
    <property type="project" value="UniProtKB-KW"/>
</dbReference>
<dbReference type="PANTHER" id="PTHR43373:SF1">
    <property type="entry name" value="NA(+)_H(+) ANTIPORTER SUBUNIT A"/>
    <property type="match status" value="1"/>
</dbReference>
<evidence type="ECO:0000256" key="2">
    <source>
        <dbReference type="ARBA" id="ARBA00022692"/>
    </source>
</evidence>
<feature type="transmembrane region" description="Helical" evidence="6">
    <location>
        <begin position="386"/>
        <end position="408"/>
    </location>
</feature>
<evidence type="ECO:0000256" key="6">
    <source>
        <dbReference type="SAM" id="Phobius"/>
    </source>
</evidence>
<evidence type="ECO:0000256" key="5">
    <source>
        <dbReference type="RuleBase" id="RU000320"/>
    </source>
</evidence>
<feature type="transmembrane region" description="Helical" evidence="6">
    <location>
        <begin position="282"/>
        <end position="306"/>
    </location>
</feature>
<dbReference type="Pfam" id="PF00662">
    <property type="entry name" value="Proton_antipo_N"/>
    <property type="match status" value="1"/>
</dbReference>
<feature type="transmembrane region" description="Helical" evidence="6">
    <location>
        <begin position="6"/>
        <end position="26"/>
    </location>
</feature>
<keyword evidence="10" id="KW-1185">Reference proteome</keyword>
<keyword evidence="4 6" id="KW-0472">Membrane</keyword>
<evidence type="ECO:0000256" key="4">
    <source>
        <dbReference type="ARBA" id="ARBA00023136"/>
    </source>
</evidence>
<dbReference type="NCBIfam" id="NF005097">
    <property type="entry name" value="PRK06525.1"/>
    <property type="match status" value="1"/>
</dbReference>
<organism evidence="9 10">
    <name type="scientific">Candidatus Fervidibacter sacchari</name>
    <dbReference type="NCBI Taxonomy" id="1448929"/>
    <lineage>
        <taxon>Bacteria</taxon>
        <taxon>Candidatus Fervidibacterota</taxon>
        <taxon>Candidatus Fervidibacter</taxon>
    </lineage>
</organism>
<feature type="transmembrane region" description="Helical" evidence="6">
    <location>
        <begin position="178"/>
        <end position="198"/>
    </location>
</feature>
<keyword evidence="9" id="KW-0560">Oxidoreductase</keyword>
<name>A0ABT2ETJ9_9BACT</name>
<evidence type="ECO:0000259" key="7">
    <source>
        <dbReference type="Pfam" id="PF00361"/>
    </source>
</evidence>
<dbReference type="EMBL" id="JANUCP010000005">
    <property type="protein sequence ID" value="MCS3920215.1"/>
    <property type="molecule type" value="Genomic_DNA"/>
</dbReference>
<feature type="transmembrane region" description="Helical" evidence="6">
    <location>
        <begin position="33"/>
        <end position="51"/>
    </location>
</feature>
<keyword evidence="3 6" id="KW-1133">Transmembrane helix</keyword>
<dbReference type="Pfam" id="PF00361">
    <property type="entry name" value="Proton_antipo_M"/>
    <property type="match status" value="1"/>
</dbReference>
<feature type="domain" description="NADH:quinone oxidoreductase/Mrp antiporter transmembrane" evidence="7">
    <location>
        <begin position="142"/>
        <end position="435"/>
    </location>
</feature>
<evidence type="ECO:0000256" key="3">
    <source>
        <dbReference type="ARBA" id="ARBA00022989"/>
    </source>
</evidence>
<evidence type="ECO:0000313" key="9">
    <source>
        <dbReference type="EMBL" id="MCS3920215.1"/>
    </source>
</evidence>
<evidence type="ECO:0000256" key="1">
    <source>
        <dbReference type="ARBA" id="ARBA00004127"/>
    </source>
</evidence>
<dbReference type="EC" id="1.-.-.-" evidence="9"/>
<comment type="subcellular location">
    <subcellularLocation>
        <location evidence="1">Endomembrane system</location>
        <topology evidence="1">Multi-pass membrane protein</topology>
    </subcellularLocation>
    <subcellularLocation>
        <location evidence="5">Membrane</location>
        <topology evidence="5">Multi-pass membrane protein</topology>
    </subcellularLocation>
</comment>
<keyword evidence="2 5" id="KW-0812">Transmembrane</keyword>
<accession>A0ABT2ETJ9</accession>
<feature type="transmembrane region" description="Helical" evidence="6">
    <location>
        <begin position="341"/>
        <end position="365"/>
    </location>
</feature>
<feature type="transmembrane region" description="Helical" evidence="6">
    <location>
        <begin position="472"/>
        <end position="494"/>
    </location>
</feature>
<comment type="caution">
    <text evidence="9">The sequence shown here is derived from an EMBL/GenBank/DDBJ whole genome shotgun (WGS) entry which is preliminary data.</text>
</comment>
<dbReference type="InterPro" id="IPR001750">
    <property type="entry name" value="ND/Mrp_TM"/>
</dbReference>
<feature type="transmembrane region" description="Helical" evidence="6">
    <location>
        <begin position="86"/>
        <end position="104"/>
    </location>
</feature>